<dbReference type="HOGENOM" id="CLU_049305_0_0_6"/>
<feature type="transmembrane region" description="Helical" evidence="1">
    <location>
        <begin position="78"/>
        <end position="98"/>
    </location>
</feature>
<dbReference type="KEGG" id="gsn:YC6258_04927"/>
<keyword evidence="3" id="KW-1185">Reference proteome</keyword>
<feature type="transmembrane region" description="Helical" evidence="1">
    <location>
        <begin position="113"/>
        <end position="136"/>
    </location>
</feature>
<evidence type="ECO:0000313" key="3">
    <source>
        <dbReference type="Proteomes" id="UP000032266"/>
    </source>
</evidence>
<reference evidence="2 3" key="1">
    <citation type="submission" date="2014-01" db="EMBL/GenBank/DDBJ databases">
        <title>Full genme sequencing of cellulolytic bacterium Gynuella sunshinyii YC6258T gen. nov., sp. nov.</title>
        <authorList>
            <person name="Khan H."/>
            <person name="Chung E.J."/>
            <person name="Chung Y.R."/>
        </authorList>
    </citation>
    <scope>NUCLEOTIDE SEQUENCE [LARGE SCALE GENOMIC DNA]</scope>
    <source>
        <strain evidence="2 3">YC6258</strain>
    </source>
</reference>
<feature type="transmembrane region" description="Helical" evidence="1">
    <location>
        <begin position="228"/>
        <end position="261"/>
    </location>
</feature>
<feature type="transmembrane region" description="Helical" evidence="1">
    <location>
        <begin position="48"/>
        <end position="66"/>
    </location>
</feature>
<keyword evidence="1" id="KW-1133">Transmembrane helix</keyword>
<feature type="transmembrane region" description="Helical" evidence="1">
    <location>
        <begin position="318"/>
        <end position="340"/>
    </location>
</feature>
<sequence>MKKYTGWIVLSTLILYLMSVAGWIPLWAPTLAAWSSNALMWRLIAKNGQRQSLVLMVAGGAALLFAGSQGLWLPWPQIFAVNLPLLGMFVAVSFLALANVESEQKILPQGNRALIATAFGSHLLGAVINLSVLFVFGDRLQRNGALSDSQRVILARCFSAAAWWSPFFVATGVAITYAPGLHWQGVLWPGLLMALIAIGLSILEVSLNRKVVFEGYPIRVESLIMPLFLAVAVMLAHFIWSGISVLVLICLLAPVGAMMFMRGGPDLHVVHEFINYKLANIGSQFALFLAAGIFSAGIKAVILLYPDVFDLTGFEFDPWLFSVVLAVMITAGMVGIHPIVSVSVVSPLLLPLSPDPVRLGFLYLSCWAISTGTSPLTGVGLALMSRYQATAGAIIKNNWHYTVFMWGVASAVNAWVL</sequence>
<dbReference type="RefSeq" id="WP_044618843.1">
    <property type="nucleotide sequence ID" value="NZ_CP007142.1"/>
</dbReference>
<evidence type="ECO:0008006" key="4">
    <source>
        <dbReference type="Google" id="ProtNLM"/>
    </source>
</evidence>
<feature type="transmembrane region" description="Helical" evidence="1">
    <location>
        <begin position="7"/>
        <end position="28"/>
    </location>
</feature>
<keyword evidence="1" id="KW-0812">Transmembrane</keyword>
<feature type="transmembrane region" description="Helical" evidence="1">
    <location>
        <begin position="360"/>
        <end position="387"/>
    </location>
</feature>
<accession>A0A0C5W2R0</accession>
<gene>
    <name evidence="2" type="ORF">YC6258_04927</name>
</gene>
<evidence type="ECO:0000313" key="2">
    <source>
        <dbReference type="EMBL" id="AJQ96959.1"/>
    </source>
</evidence>
<keyword evidence="1" id="KW-0472">Membrane</keyword>
<dbReference type="AlphaFoldDB" id="A0A0C5W2R0"/>
<name>A0A0C5W2R0_9GAMM</name>
<dbReference type="PATRIC" id="fig|1445510.3.peg.4888"/>
<feature type="transmembrane region" description="Helical" evidence="1">
    <location>
        <begin position="281"/>
        <end position="306"/>
    </location>
</feature>
<feature type="transmembrane region" description="Helical" evidence="1">
    <location>
        <begin position="186"/>
        <end position="207"/>
    </location>
</feature>
<dbReference type="EMBL" id="CP007142">
    <property type="protein sequence ID" value="AJQ96959.1"/>
    <property type="molecule type" value="Genomic_DNA"/>
</dbReference>
<dbReference type="STRING" id="1445510.YC6258_04927"/>
<feature type="transmembrane region" description="Helical" evidence="1">
    <location>
        <begin position="157"/>
        <end position="180"/>
    </location>
</feature>
<proteinExistence type="predicted"/>
<evidence type="ECO:0000256" key="1">
    <source>
        <dbReference type="SAM" id="Phobius"/>
    </source>
</evidence>
<dbReference type="OrthoDB" id="8523687at2"/>
<organism evidence="2 3">
    <name type="scientific">Gynuella sunshinyii YC6258</name>
    <dbReference type="NCBI Taxonomy" id="1445510"/>
    <lineage>
        <taxon>Bacteria</taxon>
        <taxon>Pseudomonadati</taxon>
        <taxon>Pseudomonadota</taxon>
        <taxon>Gammaproteobacteria</taxon>
        <taxon>Oceanospirillales</taxon>
        <taxon>Saccharospirillaceae</taxon>
        <taxon>Gynuella</taxon>
    </lineage>
</organism>
<dbReference type="Proteomes" id="UP000032266">
    <property type="component" value="Chromosome"/>
</dbReference>
<protein>
    <recommendedName>
        <fullName evidence="4">Di-and tricarboxylate transporter</fullName>
    </recommendedName>
</protein>